<protein>
    <submittedName>
        <fullName evidence="1">Uncharacterized protein</fullName>
    </submittedName>
</protein>
<sequence>MRPWLTTEYVCSLANISCAMNHITGHQDELQEILGNMATNELQELIISDCIELEMPPRLQAFPNLTRVVIYNSSISLWEMDAALTADHHAKLASLSIIETNMSAVPPALLHSNLPPYMLDLVFSGTNLTALPSNAHEYWTMVSLLCLEVSPGVTEFPSTLALFPLISQISLVGNSITTIPEDVYAQDRFFIVTLDLSSNPLSSLPSVLDPHQFPLIRITNSDVEYLPDTWIDLPEIAPIILASGTKLCAHIEANESVFAAENSIVPVLNGPQWYSVQAASVCCEVESNGTRWFGNVDYTTLTTVV</sequence>
<organism evidence="1 2">
    <name type="scientific">Pythium oligandrum</name>
    <name type="common">Mycoparasitic fungus</name>
    <dbReference type="NCBI Taxonomy" id="41045"/>
    <lineage>
        <taxon>Eukaryota</taxon>
        <taxon>Sar</taxon>
        <taxon>Stramenopiles</taxon>
        <taxon>Oomycota</taxon>
        <taxon>Peronosporomycetes</taxon>
        <taxon>Pythiales</taxon>
        <taxon>Pythiaceae</taxon>
        <taxon>Pythium</taxon>
    </lineage>
</organism>
<dbReference type="EMBL" id="SPLM01000113">
    <property type="protein sequence ID" value="TMW58012.1"/>
    <property type="molecule type" value="Genomic_DNA"/>
</dbReference>
<name>A0A8K1C7K1_PYTOL</name>
<comment type="caution">
    <text evidence="1">The sequence shown here is derived from an EMBL/GenBank/DDBJ whole genome shotgun (WGS) entry which is preliminary data.</text>
</comment>
<evidence type="ECO:0000313" key="1">
    <source>
        <dbReference type="EMBL" id="TMW58012.1"/>
    </source>
</evidence>
<dbReference type="AlphaFoldDB" id="A0A8K1C7K1"/>
<dbReference type="Proteomes" id="UP000794436">
    <property type="component" value="Unassembled WGS sequence"/>
</dbReference>
<gene>
    <name evidence="1" type="ORF">Poli38472_013486</name>
</gene>
<dbReference type="InterPro" id="IPR032675">
    <property type="entry name" value="LRR_dom_sf"/>
</dbReference>
<accession>A0A8K1C7K1</accession>
<evidence type="ECO:0000313" key="2">
    <source>
        <dbReference type="Proteomes" id="UP000794436"/>
    </source>
</evidence>
<proteinExistence type="predicted"/>
<keyword evidence="2" id="KW-1185">Reference proteome</keyword>
<dbReference type="Gene3D" id="3.80.10.10">
    <property type="entry name" value="Ribonuclease Inhibitor"/>
    <property type="match status" value="1"/>
</dbReference>
<dbReference type="SUPFAM" id="SSF52058">
    <property type="entry name" value="L domain-like"/>
    <property type="match status" value="1"/>
</dbReference>
<reference evidence="1" key="1">
    <citation type="submission" date="2019-03" db="EMBL/GenBank/DDBJ databases">
        <title>Long read genome sequence of the mycoparasitic Pythium oligandrum ATCC 38472 isolated from sugarbeet rhizosphere.</title>
        <authorList>
            <person name="Gaulin E."/>
        </authorList>
    </citation>
    <scope>NUCLEOTIDE SEQUENCE</scope>
    <source>
        <strain evidence="1">ATCC 38472_TT</strain>
    </source>
</reference>
<dbReference type="OrthoDB" id="120556at2759"/>